<comment type="function">
    <text evidence="7">Probable component of the PAM complex, a complex required for the translocation of transit peptide-containing proteins from the inner membrane into the mitochondrial matrix in an ATP-dependent manner. May act as a co-chaperone that stimulate the ATP-dependent activity.</text>
</comment>
<evidence type="ECO:0000256" key="8">
    <source>
        <dbReference type="ARBA" id="ARBA00076378"/>
    </source>
</evidence>
<keyword evidence="5" id="KW-0496">Mitochondrion</keyword>
<proteinExistence type="predicted"/>
<dbReference type="PANTHER" id="PTHR12763">
    <property type="match status" value="1"/>
</dbReference>
<evidence type="ECO:0000256" key="5">
    <source>
        <dbReference type="ARBA" id="ARBA00023128"/>
    </source>
</evidence>
<organism evidence="9 10">
    <name type="scientific">Trichuris suis</name>
    <name type="common">pig whipworm</name>
    <dbReference type="NCBI Taxonomy" id="68888"/>
    <lineage>
        <taxon>Eukaryota</taxon>
        <taxon>Metazoa</taxon>
        <taxon>Ecdysozoa</taxon>
        <taxon>Nematoda</taxon>
        <taxon>Enoplea</taxon>
        <taxon>Dorylaimia</taxon>
        <taxon>Trichinellida</taxon>
        <taxon>Trichuridae</taxon>
        <taxon>Trichuris</taxon>
    </lineage>
</organism>
<dbReference type="GO" id="GO:0030150">
    <property type="term" value="P:protein import into mitochondrial matrix"/>
    <property type="evidence" value="ECO:0007669"/>
    <property type="project" value="TreeGrafter"/>
</dbReference>
<sequence length="207" mass="22831">MSGGLLVGGLGLAAMGLMARFMMRHGRTVVSTLKKRLDILPAGALSTYYHGGFEKRMTRREAPSASKLRVREAHKRVMLLNHPDRGGSPYIAAKINEAKDFLDKSSPQTFACICPTGTIGLLFRTWKFFYDAICQKCNQCKTPPELEPRCSSSSTPHANAAYFDRTASHAIVAAYMCTGCSGRQTGTFSSYSSLRLRALNSFTWLFL</sequence>
<evidence type="ECO:0000256" key="7">
    <source>
        <dbReference type="ARBA" id="ARBA00054366"/>
    </source>
</evidence>
<keyword evidence="2" id="KW-0812">Transmembrane</keyword>
<evidence type="ECO:0000256" key="3">
    <source>
        <dbReference type="ARBA" id="ARBA00022792"/>
    </source>
</evidence>
<dbReference type="EMBL" id="KL363182">
    <property type="protein sequence ID" value="KFD58838.1"/>
    <property type="molecule type" value="Genomic_DNA"/>
</dbReference>
<keyword evidence="3" id="KW-0999">Mitochondrion inner membrane</keyword>
<comment type="subcellular location">
    <subcellularLocation>
        <location evidence="1">Mitochondrion inner membrane</location>
    </subcellularLocation>
</comment>
<dbReference type="AlphaFoldDB" id="A0A085MNP2"/>
<evidence type="ECO:0000313" key="10">
    <source>
        <dbReference type="Proteomes" id="UP000030764"/>
    </source>
</evidence>
<dbReference type="FunFam" id="1.10.287.110:FF:000001">
    <property type="entry name" value="Import inner membrane translocase subunit tim14"/>
    <property type="match status" value="1"/>
</dbReference>
<dbReference type="GO" id="GO:0001671">
    <property type="term" value="F:ATPase activator activity"/>
    <property type="evidence" value="ECO:0007669"/>
    <property type="project" value="TreeGrafter"/>
</dbReference>
<dbReference type="GO" id="GO:0001405">
    <property type="term" value="C:PAM complex, Tim23 associated import motor"/>
    <property type="evidence" value="ECO:0007669"/>
    <property type="project" value="TreeGrafter"/>
</dbReference>
<evidence type="ECO:0000256" key="2">
    <source>
        <dbReference type="ARBA" id="ARBA00022692"/>
    </source>
</evidence>
<dbReference type="SUPFAM" id="SSF46565">
    <property type="entry name" value="Chaperone J-domain"/>
    <property type="match status" value="1"/>
</dbReference>
<dbReference type="PANTHER" id="PTHR12763:SF28">
    <property type="entry name" value="GEO10507P1-RELATED"/>
    <property type="match status" value="1"/>
</dbReference>
<dbReference type="InterPro" id="IPR036869">
    <property type="entry name" value="J_dom_sf"/>
</dbReference>
<reference evidence="9 10" key="1">
    <citation type="journal article" date="2014" name="Nat. Genet.">
        <title>Genome and transcriptome of the porcine whipworm Trichuris suis.</title>
        <authorList>
            <person name="Jex A.R."/>
            <person name="Nejsum P."/>
            <person name="Schwarz E.M."/>
            <person name="Hu L."/>
            <person name="Young N.D."/>
            <person name="Hall R.S."/>
            <person name="Korhonen P.K."/>
            <person name="Liao S."/>
            <person name="Thamsborg S."/>
            <person name="Xia J."/>
            <person name="Xu P."/>
            <person name="Wang S."/>
            <person name="Scheerlinck J.P."/>
            <person name="Hofmann A."/>
            <person name="Sternberg P.W."/>
            <person name="Wang J."/>
            <person name="Gasser R.B."/>
        </authorList>
    </citation>
    <scope>NUCLEOTIDE SEQUENCE [LARGE SCALE GENOMIC DNA]</scope>
    <source>
        <strain evidence="9">DCEP-RM93M</strain>
    </source>
</reference>
<gene>
    <name evidence="9" type="ORF">M513_00001</name>
</gene>
<keyword evidence="4" id="KW-1133">Transmembrane helix</keyword>
<evidence type="ECO:0000256" key="1">
    <source>
        <dbReference type="ARBA" id="ARBA00004273"/>
    </source>
</evidence>
<keyword evidence="6" id="KW-0472">Membrane</keyword>
<protein>
    <recommendedName>
        <fullName evidence="8">DnaJ homolog subfamily C member 21</fullName>
    </recommendedName>
</protein>
<keyword evidence="10" id="KW-1185">Reference proteome</keyword>
<accession>A0A085MNP2</accession>
<evidence type="ECO:0000256" key="6">
    <source>
        <dbReference type="ARBA" id="ARBA00023136"/>
    </source>
</evidence>
<evidence type="ECO:0000256" key="4">
    <source>
        <dbReference type="ARBA" id="ARBA00022989"/>
    </source>
</evidence>
<dbReference type="Proteomes" id="UP000030764">
    <property type="component" value="Unassembled WGS sequence"/>
</dbReference>
<name>A0A085MNP2_9BILA</name>
<evidence type="ECO:0000313" key="9">
    <source>
        <dbReference type="EMBL" id="KFD58838.1"/>
    </source>
</evidence>
<dbReference type="Gene3D" id="1.10.287.110">
    <property type="entry name" value="DnaJ domain"/>
    <property type="match status" value="1"/>
</dbReference>